<accession>A0A0T6DTQ8</accession>
<keyword evidence="2" id="KW-1185">Reference proteome</keyword>
<evidence type="ECO:0000313" key="2">
    <source>
        <dbReference type="Proteomes" id="UP000051202"/>
    </source>
</evidence>
<organism evidence="1 2">
    <name type="scientific">Psychrobacter piscatorii</name>
    <dbReference type="NCBI Taxonomy" id="554343"/>
    <lineage>
        <taxon>Bacteria</taxon>
        <taxon>Pseudomonadati</taxon>
        <taxon>Pseudomonadota</taxon>
        <taxon>Gammaproteobacteria</taxon>
        <taxon>Moraxellales</taxon>
        <taxon>Moraxellaceae</taxon>
        <taxon>Psychrobacter</taxon>
    </lineage>
</organism>
<dbReference type="AlphaFoldDB" id="A0A0T6DTQ8"/>
<sequence>MADLTKHTPPTTVDALYDGIKAKHSDSPRRYLGGSIIGKSCARQLWYDFRWVHFEEFDGRLLRLFETGHLEEPRMVKNMTDAGIEVYEIDDRTGQQFGVQFHGGHFRGHADGVAIGIKEAPKTWHLCEFKTHNDKSFKLLLKDGVEKSKPMHFAQVQVYMQGLGLTRAFYLAKNKNDDTLYAERIEYDKAKADHYIDRARRIIFAEEPPMRISDKPDWFECKFCPYSDYCHGGADVIPNPLPNVNCRTCIHSTPQDDGSWLCELRNSTLPYEQQLEGCSEHRWVPQLLPNLSVLEAEETALGATVVWYCRTGDSDCYVNNGNGSIVSQAEYEGKL</sequence>
<evidence type="ECO:0000313" key="1">
    <source>
        <dbReference type="EMBL" id="KRU23266.1"/>
    </source>
</evidence>
<gene>
    <name evidence="1" type="ORF">AS194_04875</name>
</gene>
<dbReference type="Gene3D" id="3.90.320.10">
    <property type="match status" value="1"/>
</dbReference>
<dbReference type="InterPro" id="IPR011604">
    <property type="entry name" value="PDDEXK-like_dom_sf"/>
</dbReference>
<dbReference type="RefSeq" id="WP_058023901.1">
    <property type="nucleotide sequence ID" value="NZ_LNDJ01000047.1"/>
</dbReference>
<dbReference type="EMBL" id="LNDJ01000047">
    <property type="protein sequence ID" value="KRU23266.1"/>
    <property type="molecule type" value="Genomic_DNA"/>
</dbReference>
<dbReference type="STRING" id="554343.AS194_04875"/>
<name>A0A0T6DTQ8_9GAMM</name>
<proteinExistence type="predicted"/>
<comment type="caution">
    <text evidence="1">The sequence shown here is derived from an EMBL/GenBank/DDBJ whole genome shotgun (WGS) entry which is preliminary data.</text>
</comment>
<dbReference type="Proteomes" id="UP000051202">
    <property type="component" value="Unassembled WGS sequence"/>
</dbReference>
<protein>
    <submittedName>
        <fullName evidence="1">Uncharacterized protein</fullName>
    </submittedName>
</protein>
<reference evidence="1 2" key="1">
    <citation type="submission" date="2015-11" db="EMBL/GenBank/DDBJ databases">
        <title>Permanent draft genome of Psychrobacter piscatorii LQ58.</title>
        <authorList>
            <person name="Zhou M."/>
            <person name="Dong B."/>
            <person name="Liu Q."/>
        </authorList>
    </citation>
    <scope>NUCLEOTIDE SEQUENCE [LARGE SCALE GENOMIC DNA]</scope>
    <source>
        <strain evidence="1 2">LQ58</strain>
    </source>
</reference>